<keyword evidence="2" id="KW-1185">Reference proteome</keyword>
<dbReference type="EMBL" id="JARKIE010000027">
    <property type="protein sequence ID" value="KAJ7698122.1"/>
    <property type="molecule type" value="Genomic_DNA"/>
</dbReference>
<name>A0AAD7GJM4_MYCRO</name>
<dbReference type="Proteomes" id="UP001221757">
    <property type="component" value="Unassembled WGS sequence"/>
</dbReference>
<gene>
    <name evidence="1" type="ORF">B0H17DRAFT_1130045</name>
</gene>
<comment type="caution">
    <text evidence="1">The sequence shown here is derived from an EMBL/GenBank/DDBJ whole genome shotgun (WGS) entry which is preliminary data.</text>
</comment>
<dbReference type="AlphaFoldDB" id="A0AAD7GJM4"/>
<evidence type="ECO:0000313" key="2">
    <source>
        <dbReference type="Proteomes" id="UP001221757"/>
    </source>
</evidence>
<accession>A0AAD7GJM4</accession>
<proteinExistence type="predicted"/>
<sequence>MSVPINHVFKGPFGPLFGTFDKTTATPAEATWSSTVQTAFANFVKDPDTSPALSWPKYVPGPPAQTFAKLAYNGNVDPDNFVDPVASNSLVLVISNGTPGWTLQRALEPVFGLSGLNSVESHLSSVPWLRRFDGTHRGHQERPPSAMWQYCLQYSPNWDDSDDFLPSNVAI</sequence>
<evidence type="ECO:0000313" key="1">
    <source>
        <dbReference type="EMBL" id="KAJ7698122.1"/>
    </source>
</evidence>
<protein>
    <submittedName>
        <fullName evidence="1">Uncharacterized protein</fullName>
    </submittedName>
</protein>
<reference evidence="1" key="1">
    <citation type="submission" date="2023-03" db="EMBL/GenBank/DDBJ databases">
        <title>Massive genome expansion in bonnet fungi (Mycena s.s.) driven by repeated elements and novel gene families across ecological guilds.</title>
        <authorList>
            <consortium name="Lawrence Berkeley National Laboratory"/>
            <person name="Harder C.B."/>
            <person name="Miyauchi S."/>
            <person name="Viragh M."/>
            <person name="Kuo A."/>
            <person name="Thoen E."/>
            <person name="Andreopoulos B."/>
            <person name="Lu D."/>
            <person name="Skrede I."/>
            <person name="Drula E."/>
            <person name="Henrissat B."/>
            <person name="Morin E."/>
            <person name="Kohler A."/>
            <person name="Barry K."/>
            <person name="LaButti K."/>
            <person name="Morin E."/>
            <person name="Salamov A."/>
            <person name="Lipzen A."/>
            <person name="Mereny Z."/>
            <person name="Hegedus B."/>
            <person name="Baldrian P."/>
            <person name="Stursova M."/>
            <person name="Weitz H."/>
            <person name="Taylor A."/>
            <person name="Grigoriev I.V."/>
            <person name="Nagy L.G."/>
            <person name="Martin F."/>
            <person name="Kauserud H."/>
        </authorList>
    </citation>
    <scope>NUCLEOTIDE SEQUENCE</scope>
    <source>
        <strain evidence="1">CBHHK067</strain>
    </source>
</reference>
<organism evidence="1 2">
    <name type="scientific">Mycena rosella</name>
    <name type="common">Pink bonnet</name>
    <name type="synonym">Agaricus rosellus</name>
    <dbReference type="NCBI Taxonomy" id="1033263"/>
    <lineage>
        <taxon>Eukaryota</taxon>
        <taxon>Fungi</taxon>
        <taxon>Dikarya</taxon>
        <taxon>Basidiomycota</taxon>
        <taxon>Agaricomycotina</taxon>
        <taxon>Agaricomycetes</taxon>
        <taxon>Agaricomycetidae</taxon>
        <taxon>Agaricales</taxon>
        <taxon>Marasmiineae</taxon>
        <taxon>Mycenaceae</taxon>
        <taxon>Mycena</taxon>
    </lineage>
</organism>